<dbReference type="PROSITE" id="PS00878">
    <property type="entry name" value="ODR_DC_2_1"/>
    <property type="match status" value="1"/>
</dbReference>
<dbReference type="PANTHER" id="PTHR43727:SF2">
    <property type="entry name" value="GROUP IV DECARBOXYLASE"/>
    <property type="match status" value="1"/>
</dbReference>
<dbReference type="Gene3D" id="3.20.20.10">
    <property type="entry name" value="Alanine racemase"/>
    <property type="match status" value="1"/>
</dbReference>
<dbReference type="PANTHER" id="PTHR43727">
    <property type="entry name" value="DIAMINOPIMELATE DECARBOXYLASE"/>
    <property type="match status" value="1"/>
</dbReference>
<keyword evidence="3 5" id="KW-0663">Pyridoxal phosphate</keyword>
<dbReference type="GO" id="GO:0008836">
    <property type="term" value="F:diaminopimelate decarboxylase activity"/>
    <property type="evidence" value="ECO:0007669"/>
    <property type="project" value="UniProtKB-EC"/>
</dbReference>
<evidence type="ECO:0000256" key="2">
    <source>
        <dbReference type="ARBA" id="ARBA00022793"/>
    </source>
</evidence>
<dbReference type="InterPro" id="IPR000183">
    <property type="entry name" value="Orn/DAP/Arg_de-COase"/>
</dbReference>
<dbReference type="Gene3D" id="2.40.37.10">
    <property type="entry name" value="Lyase, Ornithine Decarboxylase, Chain A, domain 1"/>
    <property type="match status" value="2"/>
</dbReference>
<dbReference type="CDD" id="cd06828">
    <property type="entry name" value="PLPDE_III_DapDC"/>
    <property type="match status" value="1"/>
</dbReference>
<keyword evidence="4 7" id="KW-0456">Lyase</keyword>
<dbReference type="FunFam" id="3.20.20.10:FF:000003">
    <property type="entry name" value="Diaminopimelate decarboxylase"/>
    <property type="match status" value="1"/>
</dbReference>
<organism evidence="7">
    <name type="scientific">uncultured Methanosarcinales archaeon</name>
    <dbReference type="NCBI Taxonomy" id="183757"/>
    <lineage>
        <taxon>Archaea</taxon>
        <taxon>Methanobacteriati</taxon>
        <taxon>Methanobacteriota</taxon>
        <taxon>Stenosarchaea group</taxon>
        <taxon>Methanomicrobia</taxon>
        <taxon>Methanosarcinales</taxon>
        <taxon>environmental samples</taxon>
    </lineage>
</organism>
<dbReference type="InterPro" id="IPR029066">
    <property type="entry name" value="PLP-binding_barrel"/>
</dbReference>
<dbReference type="AlphaFoldDB" id="A0A7H1KNL3"/>
<keyword evidence="2" id="KW-0210">Decarboxylase</keyword>
<evidence type="ECO:0000256" key="4">
    <source>
        <dbReference type="ARBA" id="ARBA00023239"/>
    </source>
</evidence>
<proteinExistence type="predicted"/>
<feature type="active site" description="Proton donor" evidence="5">
    <location>
        <position position="398"/>
    </location>
</feature>
<protein>
    <submittedName>
        <fullName evidence="7">Diaminopimelate decarboxylase</fullName>
        <ecNumber evidence="7">4.1.1.20</ecNumber>
    </submittedName>
</protein>
<feature type="modified residue" description="N6-(pyridoxal phosphate)lysine" evidence="5">
    <location>
        <position position="64"/>
    </location>
</feature>
<gene>
    <name evidence="7" type="primary">lysA</name>
    <name evidence="7" type="ORF">NCGJLENL_00011</name>
</gene>
<dbReference type="GO" id="GO:0009089">
    <property type="term" value="P:lysine biosynthetic process via diaminopimelate"/>
    <property type="evidence" value="ECO:0007669"/>
    <property type="project" value="InterPro"/>
</dbReference>
<reference evidence="7" key="1">
    <citation type="submission" date="2020-07" db="EMBL/GenBank/DDBJ databases">
        <title>Unique genomic features of the anaerobic methanotrophic archaea.</title>
        <authorList>
            <person name="Chadwick G.L."/>
            <person name="Skennerton C.T."/>
            <person name="Laso-Perez R."/>
            <person name="Leu A.O."/>
            <person name="Speth D.R."/>
            <person name="Yu H."/>
            <person name="Morgan-Lang C."/>
            <person name="Hatzenpichler R."/>
            <person name="Goudeau D."/>
            <person name="Malmstrom R."/>
            <person name="Brazelton W.J."/>
            <person name="Woyke T."/>
            <person name="Hallam S.J."/>
            <person name="Tyson G.W."/>
            <person name="Wegener G."/>
            <person name="Boetius A."/>
            <person name="Orphan V."/>
        </authorList>
    </citation>
    <scope>NUCLEOTIDE SEQUENCE</scope>
</reference>
<evidence type="ECO:0000256" key="5">
    <source>
        <dbReference type="PIRSR" id="PIRSR600183-50"/>
    </source>
</evidence>
<feature type="domain" description="Orn/DAP/Arg decarboxylase 2 N-terminal" evidence="6">
    <location>
        <begin position="45"/>
        <end position="255"/>
    </location>
</feature>
<evidence type="ECO:0000313" key="7">
    <source>
        <dbReference type="EMBL" id="QNT35527.1"/>
    </source>
</evidence>
<dbReference type="InterPro" id="IPR009006">
    <property type="entry name" value="Ala_racemase/Decarboxylase_C"/>
</dbReference>
<dbReference type="InterPro" id="IPR022653">
    <property type="entry name" value="De-COase2_pyr-phos_BS"/>
</dbReference>
<dbReference type="SUPFAM" id="SSF50621">
    <property type="entry name" value="Alanine racemase C-terminal domain-like"/>
    <property type="match status" value="1"/>
</dbReference>
<dbReference type="PRINTS" id="PR01181">
    <property type="entry name" value="DAPDCRBXLASE"/>
</dbReference>
<accession>A0A7H1KNL3</accession>
<dbReference type="EC" id="4.1.1.20" evidence="7"/>
<dbReference type="EMBL" id="MT776525">
    <property type="protein sequence ID" value="QNT35527.1"/>
    <property type="molecule type" value="Genomic_DNA"/>
</dbReference>
<evidence type="ECO:0000256" key="1">
    <source>
        <dbReference type="ARBA" id="ARBA00001933"/>
    </source>
</evidence>
<dbReference type="SUPFAM" id="SSF51419">
    <property type="entry name" value="PLP-binding barrel"/>
    <property type="match status" value="1"/>
</dbReference>
<dbReference type="InterPro" id="IPR002986">
    <property type="entry name" value="DAP_deCOOHase_LysA"/>
</dbReference>
<sequence>MITKYMDKDNNHRTICGVDMVELAEKYGTPLYVLFEAIIAGNYKQYQTALHDVYKNHLICYAVKANTTFAILKLLGELGAGADVASEYELQFALDAGIPPERIRANGNCKSKQYLVECIKNGILINVDPEEELDILNETARELGMEAKINLRLAGFPLKHITSPAITTSSEWSKFGIPVQRAKEVLQKVLNLDHLIPNGLMVHLGSQITDMGAYHLVLDELIKLAADADKIGFDVKEINIGGGCGIQYMGKEEWNGIKSKIADTNDATWANELIGYNCNNEWVSEELYCPFTPDTFIQKLFNDTYTANKTFKERLEELGLPKVVVEPGRSLVGNAQVTLVRVCHVGTTPSGQNIVHVDAGVNHHSQNIIVPEQLHRMEIANDIDSAASFETFIAGNLCYTGDLLCRIKNRLNSKPERGDYIIIYDTGAYSDFFASNTNSFPRPAKVMVSKAGKDRLLVKRESPFDVFHRDVDWKKLK</sequence>
<comment type="cofactor">
    <cofactor evidence="1 5">
        <name>pyridoxal 5'-phosphate</name>
        <dbReference type="ChEBI" id="CHEBI:597326"/>
    </cofactor>
</comment>
<name>A0A7H1KNL3_9EURY</name>
<dbReference type="Pfam" id="PF02784">
    <property type="entry name" value="Orn_Arg_deC_N"/>
    <property type="match status" value="1"/>
</dbReference>
<dbReference type="PRINTS" id="PR01179">
    <property type="entry name" value="ODADCRBXLASE"/>
</dbReference>
<dbReference type="InterPro" id="IPR022644">
    <property type="entry name" value="De-COase2_N"/>
</dbReference>
<evidence type="ECO:0000259" key="6">
    <source>
        <dbReference type="Pfam" id="PF02784"/>
    </source>
</evidence>
<evidence type="ECO:0000256" key="3">
    <source>
        <dbReference type="ARBA" id="ARBA00022898"/>
    </source>
</evidence>